<feature type="domain" description="Tyr recombinase" evidence="6">
    <location>
        <begin position="246"/>
        <end position="443"/>
    </location>
</feature>
<dbReference type="EMBL" id="JACGWS010000002">
    <property type="protein sequence ID" value="MBC8753991.1"/>
    <property type="molecule type" value="Genomic_DNA"/>
</dbReference>
<keyword evidence="4" id="KW-0233">DNA recombination</keyword>
<evidence type="ECO:0000259" key="7">
    <source>
        <dbReference type="PROSITE" id="PS51900"/>
    </source>
</evidence>
<dbReference type="Proteomes" id="UP000619238">
    <property type="component" value="Unassembled WGS sequence"/>
</dbReference>
<evidence type="ECO:0000256" key="3">
    <source>
        <dbReference type="ARBA" id="ARBA00023125"/>
    </source>
</evidence>
<dbReference type="PROSITE" id="PS51898">
    <property type="entry name" value="TYR_RECOMBINASE"/>
    <property type="match status" value="1"/>
</dbReference>
<evidence type="ECO:0000256" key="1">
    <source>
        <dbReference type="ARBA" id="ARBA00008857"/>
    </source>
</evidence>
<dbReference type="InterPro" id="IPR013762">
    <property type="entry name" value="Integrase-like_cat_sf"/>
</dbReference>
<accession>A0ABR7Q5Y5</accession>
<organism evidence="8 9">
    <name type="scientific">Kordia aestuariivivens</name>
    <dbReference type="NCBI Taxonomy" id="2759037"/>
    <lineage>
        <taxon>Bacteria</taxon>
        <taxon>Pseudomonadati</taxon>
        <taxon>Bacteroidota</taxon>
        <taxon>Flavobacteriia</taxon>
        <taxon>Flavobacteriales</taxon>
        <taxon>Flavobacteriaceae</taxon>
        <taxon>Kordia</taxon>
    </lineage>
</organism>
<dbReference type="PANTHER" id="PTHR30349:SF64">
    <property type="entry name" value="PROPHAGE INTEGRASE INTD-RELATED"/>
    <property type="match status" value="1"/>
</dbReference>
<dbReference type="InterPro" id="IPR050090">
    <property type="entry name" value="Tyrosine_recombinase_XerCD"/>
</dbReference>
<keyword evidence="9" id="KW-1185">Reference proteome</keyword>
<evidence type="ECO:0000313" key="9">
    <source>
        <dbReference type="Proteomes" id="UP000619238"/>
    </source>
</evidence>
<keyword evidence="3 5" id="KW-0238">DNA-binding</keyword>
<dbReference type="SUPFAM" id="SSF56349">
    <property type="entry name" value="DNA breaking-rejoining enzymes"/>
    <property type="match status" value="1"/>
</dbReference>
<dbReference type="PANTHER" id="PTHR30349">
    <property type="entry name" value="PHAGE INTEGRASE-RELATED"/>
    <property type="match status" value="1"/>
</dbReference>
<dbReference type="Pfam" id="PF00589">
    <property type="entry name" value="Phage_integrase"/>
    <property type="match status" value="1"/>
</dbReference>
<evidence type="ECO:0000313" key="8">
    <source>
        <dbReference type="EMBL" id="MBC8753991.1"/>
    </source>
</evidence>
<evidence type="ECO:0000259" key="6">
    <source>
        <dbReference type="PROSITE" id="PS51898"/>
    </source>
</evidence>
<dbReference type="InterPro" id="IPR011010">
    <property type="entry name" value="DNA_brk_join_enz"/>
</dbReference>
<keyword evidence="2" id="KW-0229">DNA integration</keyword>
<gene>
    <name evidence="8" type="ORF">H2O64_04865</name>
</gene>
<dbReference type="InterPro" id="IPR044068">
    <property type="entry name" value="CB"/>
</dbReference>
<comment type="similarity">
    <text evidence="1">Belongs to the 'phage' integrase family.</text>
</comment>
<dbReference type="InterPro" id="IPR002104">
    <property type="entry name" value="Integrase_catalytic"/>
</dbReference>
<evidence type="ECO:0000256" key="5">
    <source>
        <dbReference type="PROSITE-ProRule" id="PRU01248"/>
    </source>
</evidence>
<dbReference type="CDD" id="cd00397">
    <property type="entry name" value="DNA_BRE_C"/>
    <property type="match status" value="1"/>
</dbReference>
<protein>
    <submittedName>
        <fullName evidence="8">Site-specific integrase</fullName>
    </submittedName>
</protein>
<proteinExistence type="inferred from homology"/>
<dbReference type="Gene3D" id="1.10.443.10">
    <property type="entry name" value="Intergrase catalytic core"/>
    <property type="match status" value="1"/>
</dbReference>
<name>A0ABR7Q5Y5_9FLAO</name>
<reference evidence="8 9" key="1">
    <citation type="submission" date="2020-07" db="EMBL/GenBank/DDBJ databases">
        <title>Description of Kordia aestuariivivens sp. nov., isolated from a tidal flat.</title>
        <authorList>
            <person name="Park S."/>
            <person name="Yoon J.-H."/>
        </authorList>
    </citation>
    <scope>NUCLEOTIDE SEQUENCE [LARGE SCALE GENOMIC DNA]</scope>
    <source>
        <strain evidence="8 9">YSTF-M3</strain>
    </source>
</reference>
<dbReference type="Gene3D" id="1.10.150.130">
    <property type="match status" value="1"/>
</dbReference>
<dbReference type="RefSeq" id="WP_187561025.1">
    <property type="nucleotide sequence ID" value="NZ_JACGWS010000002.1"/>
</dbReference>
<evidence type="ECO:0000256" key="4">
    <source>
        <dbReference type="ARBA" id="ARBA00023172"/>
    </source>
</evidence>
<comment type="caution">
    <text evidence="8">The sequence shown here is derived from an EMBL/GenBank/DDBJ whole genome shotgun (WGS) entry which is preliminary data.</text>
</comment>
<dbReference type="InterPro" id="IPR010998">
    <property type="entry name" value="Integrase_recombinase_N"/>
</dbReference>
<feature type="domain" description="Core-binding (CB)" evidence="7">
    <location>
        <begin position="134"/>
        <end position="225"/>
    </location>
</feature>
<sequence>MTKFEEILTNEYVNEYISMAKKMYSEPKIYDAKGDLSKRWYVYFYFRDPEDGKMKKQKPIFKGANRFKTRAERTEILNTYRKALINLLKDGFSPYENNQQTKERLEKLRGVNDTTEKIVQTPVTNLSTGYTVKKALAFALKQREPDWAKKTAGSMKGHYDRFIEWLTENDLLDQDISELKRNHIMSFLNQLKTKPNNKSQKPKPLAPKTKNNYRATLSSLFAILESDEIIPSNFIGKVKPKKSTPKKNKPFSNKQVKEIREHLDTHDPYLRIFIQFMSYAFLRNKEVCNIRIKDIDLDSKRIFIGTKVESQTAIPIIKELEDIIRAMNIEKYDRDDFLITRFGHPAPWNTDADNKSGYFSKRFNTNVREPLKLDMEHTLYSFRHSAAINIFKSLRDTKMPHDQILFRLMSITRHKSIAGLKNYLREIGATLPEDYGNIYTIEF</sequence>
<dbReference type="PROSITE" id="PS51900">
    <property type="entry name" value="CB"/>
    <property type="match status" value="1"/>
</dbReference>
<evidence type="ECO:0000256" key="2">
    <source>
        <dbReference type="ARBA" id="ARBA00022908"/>
    </source>
</evidence>